<evidence type="ECO:0000256" key="2">
    <source>
        <dbReference type="ARBA" id="ARBA00009638"/>
    </source>
</evidence>
<dbReference type="EMBL" id="CP115156">
    <property type="protein sequence ID" value="WBL31450.1"/>
    <property type="molecule type" value="Genomic_DNA"/>
</dbReference>
<keyword evidence="3 10" id="KW-0132">Cell division</keyword>
<dbReference type="NCBIfam" id="TIGR03598">
    <property type="entry name" value="GTPase_YsxC"/>
    <property type="match status" value="1"/>
</dbReference>
<comment type="cofactor">
    <cofactor evidence="1">
        <name>Mg(2+)</name>
        <dbReference type="ChEBI" id="CHEBI:18420"/>
    </cofactor>
</comment>
<evidence type="ECO:0000256" key="5">
    <source>
        <dbReference type="ARBA" id="ARBA00022741"/>
    </source>
</evidence>
<evidence type="ECO:0000256" key="7">
    <source>
        <dbReference type="ARBA" id="ARBA00023134"/>
    </source>
</evidence>
<dbReference type="InterPro" id="IPR030393">
    <property type="entry name" value="G_ENGB_dom"/>
</dbReference>
<dbReference type="CDD" id="cd01876">
    <property type="entry name" value="YihA_EngB"/>
    <property type="match status" value="1"/>
</dbReference>
<dbReference type="InterPro" id="IPR027417">
    <property type="entry name" value="P-loop_NTPase"/>
</dbReference>
<evidence type="ECO:0000313" key="12">
    <source>
        <dbReference type="EMBL" id="WBL31450.1"/>
    </source>
</evidence>
<keyword evidence="8 10" id="KW-0717">Septation</keyword>
<comment type="similarity">
    <text evidence="2 10">Belongs to the TRAFAC class TrmE-Era-EngA-EngB-Septin-like GTPase superfamily. EngB GTPase family.</text>
</comment>
<evidence type="ECO:0000256" key="1">
    <source>
        <dbReference type="ARBA" id="ARBA00001946"/>
    </source>
</evidence>
<dbReference type="PANTHER" id="PTHR11649">
    <property type="entry name" value="MSS1/TRME-RELATED GTP-BINDING PROTEIN"/>
    <property type="match status" value="1"/>
</dbReference>
<keyword evidence="7 10" id="KW-0342">GTP-binding</keyword>
<dbReference type="PANTHER" id="PTHR11649:SF13">
    <property type="entry name" value="ENGB-TYPE G DOMAIN-CONTAINING PROTEIN"/>
    <property type="match status" value="1"/>
</dbReference>
<evidence type="ECO:0000256" key="8">
    <source>
        <dbReference type="ARBA" id="ARBA00023210"/>
    </source>
</evidence>
<evidence type="ECO:0000256" key="6">
    <source>
        <dbReference type="ARBA" id="ARBA00022842"/>
    </source>
</evidence>
<protein>
    <recommendedName>
        <fullName evidence="10">Probable GTP-binding protein EngB</fullName>
    </recommendedName>
</protein>
<comment type="function">
    <text evidence="10">Necessary for normal cell division and for the maintenance of normal septation.</text>
</comment>
<evidence type="ECO:0000256" key="4">
    <source>
        <dbReference type="ARBA" id="ARBA00022723"/>
    </source>
</evidence>
<reference evidence="12" key="1">
    <citation type="submission" date="2022-12" db="EMBL/GenBank/DDBJ databases">
        <title>Genomic Characterization of Candidatus Phytoplasma sacchari in China.</title>
        <authorList>
            <person name="Zhang R.-Y."/>
        </authorList>
    </citation>
    <scope>NUCLEOTIDE SEQUENCE [LARGE SCALE GENOMIC DNA]</scope>
    <source>
        <strain evidence="12">SCWL1</strain>
    </source>
</reference>
<dbReference type="Proteomes" id="UP001210120">
    <property type="component" value="Chromosome"/>
</dbReference>
<dbReference type="Gene3D" id="3.40.50.300">
    <property type="entry name" value="P-loop containing nucleotide triphosphate hydrolases"/>
    <property type="match status" value="1"/>
</dbReference>
<dbReference type="SUPFAM" id="SSF52540">
    <property type="entry name" value="P-loop containing nucleoside triphosphate hydrolases"/>
    <property type="match status" value="1"/>
</dbReference>
<evidence type="ECO:0000313" key="13">
    <source>
        <dbReference type="Proteomes" id="UP001210120"/>
    </source>
</evidence>
<evidence type="ECO:0000256" key="9">
    <source>
        <dbReference type="ARBA" id="ARBA00023306"/>
    </source>
</evidence>
<keyword evidence="4" id="KW-0479">Metal-binding</keyword>
<dbReference type="PROSITE" id="PS51706">
    <property type="entry name" value="G_ENGB"/>
    <property type="match status" value="1"/>
</dbReference>
<accession>A0ABY7M222</accession>
<evidence type="ECO:0000256" key="10">
    <source>
        <dbReference type="HAMAP-Rule" id="MF_00321"/>
    </source>
</evidence>
<name>A0ABY7M222_9MOLU</name>
<gene>
    <name evidence="12" type="primary">yihA</name>
    <name evidence="10" type="synonym">engB</name>
    <name evidence="12" type="ORF">O7R10_00050</name>
</gene>
<keyword evidence="13" id="KW-1185">Reference proteome</keyword>
<keyword evidence="9 10" id="KW-0131">Cell cycle</keyword>
<evidence type="ECO:0000259" key="11">
    <source>
        <dbReference type="PROSITE" id="PS51706"/>
    </source>
</evidence>
<keyword evidence="6" id="KW-0460">Magnesium</keyword>
<organism evidence="12 13">
    <name type="scientific">Candidatus Phytoplasma sacchari</name>
    <dbReference type="NCBI Taxonomy" id="2609813"/>
    <lineage>
        <taxon>Bacteria</taxon>
        <taxon>Bacillati</taxon>
        <taxon>Mycoplasmatota</taxon>
        <taxon>Mollicutes</taxon>
        <taxon>Acholeplasmatales</taxon>
        <taxon>Acholeplasmataceae</taxon>
        <taxon>Candidatus Phytoplasma</taxon>
        <taxon>16SrXI (Rice yellow dwarf group)</taxon>
    </lineage>
</organism>
<proteinExistence type="inferred from homology"/>
<dbReference type="InterPro" id="IPR006073">
    <property type="entry name" value="GTP-bd"/>
</dbReference>
<dbReference type="InterPro" id="IPR019987">
    <property type="entry name" value="GTP-bd_ribosome_bio_YsxC"/>
</dbReference>
<dbReference type="HAMAP" id="MF_00321">
    <property type="entry name" value="GTPase_EngB"/>
    <property type="match status" value="1"/>
</dbReference>
<keyword evidence="5 10" id="KW-0547">Nucleotide-binding</keyword>
<evidence type="ECO:0000256" key="3">
    <source>
        <dbReference type="ARBA" id="ARBA00022618"/>
    </source>
</evidence>
<dbReference type="Pfam" id="PF01926">
    <property type="entry name" value="MMR_HSR1"/>
    <property type="match status" value="1"/>
</dbReference>
<sequence length="202" mass="23697">MFIKKSLFLKSFDFNNFPYSSKLPEIFLIGRSNVGKSTFVNILTNKKKICFVSKKPGKTIYLNYFLLNDAFYVIDSPGYGFSKRSKNKNINVFSMINSFFKKKSFNKIIFQLMDFKVGPTFLDLQVYRELIKNKENSCVFIIFNKKDKVSNNQILNQKKKIDKKLLLLNFCFIPKYFLLSCKNKEGIENIINLIKSRISFIS</sequence>
<feature type="domain" description="EngB-type G" evidence="11">
    <location>
        <begin position="22"/>
        <end position="200"/>
    </location>
</feature>